<dbReference type="GO" id="GO:0004812">
    <property type="term" value="F:aminoacyl-tRNA ligase activity"/>
    <property type="evidence" value="ECO:0007669"/>
    <property type="project" value="UniProtKB-KW"/>
</dbReference>
<dbReference type="AlphaFoldDB" id="A0A4T0V5P7"/>
<keyword evidence="3" id="KW-0030">Aminoacyl-tRNA synthetase</keyword>
<comment type="caution">
    <text evidence="3">The sequence shown here is derived from an EMBL/GenBank/DDBJ whole genome shotgun (WGS) entry which is preliminary data.</text>
</comment>
<name>A0A4T0V5P7_9NEIS</name>
<feature type="domain" description="YbaK/aminoacyl-tRNA synthetase-associated" evidence="2">
    <location>
        <begin position="21"/>
        <end position="146"/>
    </location>
</feature>
<dbReference type="InterPro" id="IPR036754">
    <property type="entry name" value="YbaK/aa-tRNA-synt-asso_dom_sf"/>
</dbReference>
<dbReference type="InterPro" id="IPR007214">
    <property type="entry name" value="YbaK/aa-tRNA-synth-assoc-dom"/>
</dbReference>
<dbReference type="PANTHER" id="PTHR31423:SF3">
    <property type="entry name" value="PROLYL-TRNA SYNTHETASE ASSOCIATED DOMAIN-CONTAINING PROTEIN 1-RELATED"/>
    <property type="match status" value="1"/>
</dbReference>
<keyword evidence="3" id="KW-0436">Ligase</keyword>
<evidence type="ECO:0000313" key="3">
    <source>
        <dbReference type="EMBL" id="TIC86919.1"/>
    </source>
</evidence>
<protein>
    <submittedName>
        <fullName evidence="3">Prolyl-tRNA synthetase associated domain-containing protein</fullName>
    </submittedName>
</protein>
<dbReference type="CDD" id="cd04335">
    <property type="entry name" value="PrdX_deacylase"/>
    <property type="match status" value="1"/>
</dbReference>
<comment type="similarity">
    <text evidence="1">Belongs to the PRORSD1 family.</text>
</comment>
<dbReference type="PANTHER" id="PTHR31423">
    <property type="entry name" value="YBAK DOMAIN-CONTAINING PROTEIN"/>
    <property type="match status" value="1"/>
</dbReference>
<accession>A0A4T0V5P7</accession>
<evidence type="ECO:0000313" key="4">
    <source>
        <dbReference type="Proteomes" id="UP000308891"/>
    </source>
</evidence>
<dbReference type="Pfam" id="PF04073">
    <property type="entry name" value="tRNA_edit"/>
    <property type="match status" value="1"/>
</dbReference>
<keyword evidence="4" id="KW-1185">Reference proteome</keyword>
<evidence type="ECO:0000256" key="1">
    <source>
        <dbReference type="ARBA" id="ARBA00010201"/>
    </source>
</evidence>
<dbReference type="RefSeq" id="WP_136550930.1">
    <property type="nucleotide sequence ID" value="NZ_STGJ01000001.1"/>
</dbReference>
<dbReference type="Gene3D" id="3.90.960.10">
    <property type="entry name" value="YbaK/aminoacyl-tRNA synthetase-associated domain"/>
    <property type="match status" value="1"/>
</dbReference>
<proteinExistence type="inferred from homology"/>
<evidence type="ECO:0000259" key="2">
    <source>
        <dbReference type="Pfam" id="PF04073"/>
    </source>
</evidence>
<dbReference type="OrthoDB" id="5145315at2"/>
<dbReference type="Proteomes" id="UP000308891">
    <property type="component" value="Unassembled WGS sequence"/>
</dbReference>
<reference evidence="3 4" key="1">
    <citation type="submission" date="2019-04" db="EMBL/GenBank/DDBJ databases">
        <title>Crenobacter sp. nov.</title>
        <authorList>
            <person name="Shi S."/>
        </authorList>
    </citation>
    <scope>NUCLEOTIDE SEQUENCE [LARGE SCALE GENOMIC DNA]</scope>
    <source>
        <strain evidence="3 4">GY 70310</strain>
    </source>
</reference>
<organism evidence="3 4">
    <name type="scientific">Crenobacter intestini</name>
    <dbReference type="NCBI Taxonomy" id="2563443"/>
    <lineage>
        <taxon>Bacteria</taxon>
        <taxon>Pseudomonadati</taxon>
        <taxon>Pseudomonadota</taxon>
        <taxon>Betaproteobacteria</taxon>
        <taxon>Neisseriales</taxon>
        <taxon>Neisseriaceae</taxon>
        <taxon>Crenobacter</taxon>
    </lineage>
</organism>
<dbReference type="InterPro" id="IPR040285">
    <property type="entry name" value="ProX/PRXD1"/>
</dbReference>
<dbReference type="EMBL" id="STGJ01000001">
    <property type="protein sequence ID" value="TIC86919.1"/>
    <property type="molecule type" value="Genomic_DNA"/>
</dbReference>
<dbReference type="SUPFAM" id="SSF55826">
    <property type="entry name" value="YbaK/ProRS associated domain"/>
    <property type="match status" value="1"/>
</dbReference>
<sequence length="164" mass="17823">MESTLYALLDRNALPYLRYTHPPVYTCEEAARLCPAMPGAETKNLFLCDNKGKRHFLVTVPADASVDLKALAPLLDAKSVRMASPERLLRCLGLTPGAVTLLATCNDTDHAVEVVIDRALWDADAVLAHPLVNTATLSLPHDTMVRFLAVTGHTARVIDVPRPA</sequence>
<dbReference type="GO" id="GO:0002161">
    <property type="term" value="F:aminoacyl-tRNA deacylase activity"/>
    <property type="evidence" value="ECO:0007669"/>
    <property type="project" value="InterPro"/>
</dbReference>
<gene>
    <name evidence="3" type="ORF">E5K04_00450</name>
</gene>